<dbReference type="RefSeq" id="XP_020304412.1">
    <property type="nucleotide sequence ID" value="XM_020451784.1"/>
</dbReference>
<feature type="non-terminal residue" evidence="2">
    <location>
        <position position="61"/>
    </location>
</feature>
<dbReference type="GeneID" id="31252226"/>
<feature type="region of interest" description="Disordered" evidence="1">
    <location>
        <begin position="1"/>
        <end position="61"/>
    </location>
</feature>
<name>A0A1S0UCP3_LOALO</name>
<reference evidence="2" key="1">
    <citation type="submission" date="2012-04" db="EMBL/GenBank/DDBJ databases">
        <title>The Genome Sequence of Loa loa.</title>
        <authorList>
            <consortium name="The Broad Institute Genome Sequencing Platform"/>
            <consortium name="Broad Institute Genome Sequencing Center for Infectious Disease"/>
            <person name="Nutman T.B."/>
            <person name="Fink D.L."/>
            <person name="Russ C."/>
            <person name="Young S."/>
            <person name="Zeng Q."/>
            <person name="Gargeya S."/>
            <person name="Alvarado L."/>
            <person name="Berlin A."/>
            <person name="Chapman S.B."/>
            <person name="Chen Z."/>
            <person name="Freedman E."/>
            <person name="Gellesch M."/>
            <person name="Goldberg J."/>
            <person name="Griggs A."/>
            <person name="Gujja S."/>
            <person name="Heilman E.R."/>
            <person name="Heiman D."/>
            <person name="Howarth C."/>
            <person name="Mehta T."/>
            <person name="Neiman D."/>
            <person name="Pearson M."/>
            <person name="Roberts A."/>
            <person name="Saif S."/>
            <person name="Shea T."/>
            <person name="Shenoy N."/>
            <person name="Sisk P."/>
            <person name="Stolte C."/>
            <person name="Sykes S."/>
            <person name="White J."/>
            <person name="Yandava C."/>
            <person name="Haas B."/>
            <person name="Henn M.R."/>
            <person name="Nusbaum C."/>
            <person name="Birren B."/>
        </authorList>
    </citation>
    <scope>NUCLEOTIDE SEQUENCE [LARGE SCALE GENOMIC DNA]</scope>
</reference>
<dbReference type="EMBL" id="JH714055">
    <property type="protein sequence ID" value="EJD73450.1"/>
    <property type="molecule type" value="Genomic_DNA"/>
</dbReference>
<protein>
    <submittedName>
        <fullName evidence="2">Uncharacterized protein</fullName>
    </submittedName>
</protein>
<proteinExistence type="predicted"/>
<dbReference type="CTD" id="31252226"/>
<accession>A0A1S0UCP3</accession>
<evidence type="ECO:0000313" key="2">
    <source>
        <dbReference type="EMBL" id="EJD73450.1"/>
    </source>
</evidence>
<dbReference type="InParanoid" id="A0A1S0UCP3"/>
<sequence length="61" mass="7045">MVNKDFTIRYGLNTPQFNSTQRNPNQLNVTQPDPTQLNPIQHNTTQFKSAQRILESRSTTL</sequence>
<evidence type="ECO:0000256" key="1">
    <source>
        <dbReference type="SAM" id="MobiDB-lite"/>
    </source>
</evidence>
<organism evidence="2">
    <name type="scientific">Loa loa</name>
    <name type="common">Eye worm</name>
    <name type="synonym">Filaria loa</name>
    <dbReference type="NCBI Taxonomy" id="7209"/>
    <lineage>
        <taxon>Eukaryota</taxon>
        <taxon>Metazoa</taxon>
        <taxon>Ecdysozoa</taxon>
        <taxon>Nematoda</taxon>
        <taxon>Chromadorea</taxon>
        <taxon>Rhabditida</taxon>
        <taxon>Spirurina</taxon>
        <taxon>Spiruromorpha</taxon>
        <taxon>Filarioidea</taxon>
        <taxon>Onchocercidae</taxon>
        <taxon>Loa</taxon>
    </lineage>
</organism>
<dbReference type="AlphaFoldDB" id="A0A1S0UCP3"/>
<gene>
    <name evidence="2" type="ORF">LOAG_19130</name>
</gene>
<feature type="compositionally biased region" description="Polar residues" evidence="1">
    <location>
        <begin position="13"/>
        <end position="49"/>
    </location>
</feature>
<dbReference type="KEGG" id="loa:LOAG_19130"/>